<dbReference type="PROSITE" id="PS00687">
    <property type="entry name" value="ALDEHYDE_DEHYDR_GLU"/>
    <property type="match status" value="1"/>
</dbReference>
<reference evidence="7 8" key="1">
    <citation type="submission" date="2014-04" db="EMBL/GenBank/DDBJ databases">
        <authorList>
            <consortium name="DOE Joint Genome Institute"/>
            <person name="Kuo A."/>
            <person name="Girlanda M."/>
            <person name="Perotto S."/>
            <person name="Kohler A."/>
            <person name="Nagy L.G."/>
            <person name="Floudas D."/>
            <person name="Copeland A."/>
            <person name="Barry K.W."/>
            <person name="Cichocki N."/>
            <person name="Veneault-Fourrey C."/>
            <person name="LaButti K."/>
            <person name="Lindquist E.A."/>
            <person name="Lipzen A."/>
            <person name="Lundell T."/>
            <person name="Morin E."/>
            <person name="Murat C."/>
            <person name="Sun H."/>
            <person name="Tunlid A."/>
            <person name="Henrissat B."/>
            <person name="Grigoriev I.V."/>
            <person name="Hibbett D.S."/>
            <person name="Martin F."/>
            <person name="Nordberg H.P."/>
            <person name="Cantor M.N."/>
            <person name="Hua S.X."/>
        </authorList>
    </citation>
    <scope>NUCLEOTIDE SEQUENCE [LARGE SCALE GENOMIC DNA]</scope>
    <source>
        <strain evidence="7 8">MUT 4182</strain>
    </source>
</reference>
<dbReference type="PROSITE" id="PS00070">
    <property type="entry name" value="ALDEHYDE_DEHYDR_CYS"/>
    <property type="match status" value="1"/>
</dbReference>
<keyword evidence="2 4" id="KW-0560">Oxidoreductase</keyword>
<dbReference type="EMBL" id="KN823001">
    <property type="protein sequence ID" value="KIO27890.1"/>
    <property type="molecule type" value="Genomic_DNA"/>
</dbReference>
<evidence type="ECO:0000256" key="3">
    <source>
        <dbReference type="PROSITE-ProRule" id="PRU10007"/>
    </source>
</evidence>
<dbReference type="Gene3D" id="3.40.309.10">
    <property type="entry name" value="Aldehyde Dehydrogenase, Chain A, domain 2"/>
    <property type="match status" value="1"/>
</dbReference>
<dbReference type="Pfam" id="PF00171">
    <property type="entry name" value="Aldedh"/>
    <property type="match status" value="1"/>
</dbReference>
<evidence type="ECO:0000259" key="6">
    <source>
        <dbReference type="Pfam" id="PF00171"/>
    </source>
</evidence>
<dbReference type="InterPro" id="IPR016163">
    <property type="entry name" value="Ald_DH_C"/>
</dbReference>
<dbReference type="AlphaFoldDB" id="A0A0C3QBK4"/>
<keyword evidence="5" id="KW-1133">Transmembrane helix</keyword>
<dbReference type="InterPro" id="IPR016161">
    <property type="entry name" value="Ald_DH/histidinol_DH"/>
</dbReference>
<keyword evidence="5" id="KW-0472">Membrane</keyword>
<dbReference type="PANTHER" id="PTHR11699">
    <property type="entry name" value="ALDEHYDE DEHYDROGENASE-RELATED"/>
    <property type="match status" value="1"/>
</dbReference>
<protein>
    <recommendedName>
        <fullName evidence="6">Aldehyde dehydrogenase domain-containing protein</fullName>
    </recommendedName>
</protein>
<gene>
    <name evidence="7" type="ORF">M407DRAFT_22808</name>
</gene>
<evidence type="ECO:0000256" key="2">
    <source>
        <dbReference type="ARBA" id="ARBA00023002"/>
    </source>
</evidence>
<feature type="transmembrane region" description="Helical" evidence="5">
    <location>
        <begin position="12"/>
        <end position="32"/>
    </location>
</feature>
<reference evidence="8" key="2">
    <citation type="submission" date="2015-01" db="EMBL/GenBank/DDBJ databases">
        <title>Evolutionary Origins and Diversification of the Mycorrhizal Mutualists.</title>
        <authorList>
            <consortium name="DOE Joint Genome Institute"/>
            <consortium name="Mycorrhizal Genomics Consortium"/>
            <person name="Kohler A."/>
            <person name="Kuo A."/>
            <person name="Nagy L.G."/>
            <person name="Floudas D."/>
            <person name="Copeland A."/>
            <person name="Barry K.W."/>
            <person name="Cichocki N."/>
            <person name="Veneault-Fourrey C."/>
            <person name="LaButti K."/>
            <person name="Lindquist E.A."/>
            <person name="Lipzen A."/>
            <person name="Lundell T."/>
            <person name="Morin E."/>
            <person name="Murat C."/>
            <person name="Riley R."/>
            <person name="Ohm R."/>
            <person name="Sun H."/>
            <person name="Tunlid A."/>
            <person name="Henrissat B."/>
            <person name="Grigoriev I.V."/>
            <person name="Hibbett D.S."/>
            <person name="Martin F."/>
        </authorList>
    </citation>
    <scope>NUCLEOTIDE SEQUENCE [LARGE SCALE GENOMIC DNA]</scope>
    <source>
        <strain evidence="8">MUT 4182</strain>
    </source>
</reference>
<dbReference type="InterPro" id="IPR015590">
    <property type="entry name" value="Aldehyde_DH_dom"/>
</dbReference>
<dbReference type="Proteomes" id="UP000054248">
    <property type="component" value="Unassembled WGS sequence"/>
</dbReference>
<keyword evidence="5" id="KW-0812">Transmembrane</keyword>
<dbReference type="Gene3D" id="3.40.605.10">
    <property type="entry name" value="Aldehyde Dehydrogenase, Chain A, domain 1"/>
    <property type="match status" value="1"/>
</dbReference>
<evidence type="ECO:0000256" key="5">
    <source>
        <dbReference type="SAM" id="Phobius"/>
    </source>
</evidence>
<accession>A0A0C3QBK4</accession>
<sequence>MWEYFSPVHPEGGINLPFLFTTSFAIGIIVVWRRHVDMQSRAVPFTWAAPEPSFLNWTSVNIQSPALTSHSVDPSLLPPNHIQGKKYITCYDPSNGLHIATVPADAEIDINIKIDAAKHAFEAWKTSSFQARKRVIRSLLAWIVREREMLARVCCRDTGKTMIDAALGEILTTCSKMEWLLQHGEAALRPSKRSTPLLLIHKSAKVYYEPMGVVAAIVSWNYPLHNVLSPIIAALLAGNTIVVKCSEYVAWSSTYFVGAVRECLTACGWDPDIVQLVVCYPEEAEALTTSPDIKHITFIGSETVGKKVAQAATVNLTPTVLELGGKDPAIILPNTDLEKYASMWMRGVFQANGQNCIGIERFIVPVELHDRFLDMMTARIAKLRLGSVLSSSADGFVSVVDNGSMISDARFEELERLIKAAERDGAEIVTGGERWQHAYLENGAYFEPTLIGHVNENMEIAQTEVFAPIMLVIPYDTVDEAVAIANGSRYGLGSSVWGPDQRECVAVGRLLECGMVSVNDFGVFYLNQDLPFGGVKSSGYGRFGGPEGLRGLTNPKAVVEDRFPWLVQTSIPRTLDYPVRSLVQSWEFLSGMIDVLYADSWKAKILGLIRLIRST</sequence>
<dbReference type="GO" id="GO:0016620">
    <property type="term" value="F:oxidoreductase activity, acting on the aldehyde or oxo group of donors, NAD or NADP as acceptor"/>
    <property type="evidence" value="ECO:0007669"/>
    <property type="project" value="InterPro"/>
</dbReference>
<dbReference type="InterPro" id="IPR016162">
    <property type="entry name" value="Ald_DH_N"/>
</dbReference>
<evidence type="ECO:0000256" key="4">
    <source>
        <dbReference type="RuleBase" id="RU003345"/>
    </source>
</evidence>
<dbReference type="CDD" id="cd07098">
    <property type="entry name" value="ALDH_F15-22"/>
    <property type="match status" value="1"/>
</dbReference>
<keyword evidence="8" id="KW-1185">Reference proteome</keyword>
<evidence type="ECO:0000313" key="7">
    <source>
        <dbReference type="EMBL" id="KIO27890.1"/>
    </source>
</evidence>
<feature type="active site" evidence="3">
    <location>
        <position position="322"/>
    </location>
</feature>
<dbReference type="InterPro" id="IPR016160">
    <property type="entry name" value="Ald_DH_CS_CYS"/>
</dbReference>
<dbReference type="STRING" id="1051891.A0A0C3QBK4"/>
<name>A0A0C3QBK4_9AGAM</name>
<evidence type="ECO:0000256" key="1">
    <source>
        <dbReference type="ARBA" id="ARBA00009986"/>
    </source>
</evidence>
<organism evidence="7 8">
    <name type="scientific">Tulasnella calospora MUT 4182</name>
    <dbReference type="NCBI Taxonomy" id="1051891"/>
    <lineage>
        <taxon>Eukaryota</taxon>
        <taxon>Fungi</taxon>
        <taxon>Dikarya</taxon>
        <taxon>Basidiomycota</taxon>
        <taxon>Agaricomycotina</taxon>
        <taxon>Agaricomycetes</taxon>
        <taxon>Cantharellales</taxon>
        <taxon>Tulasnellaceae</taxon>
        <taxon>Tulasnella</taxon>
    </lineage>
</organism>
<dbReference type="HOGENOM" id="CLU_005391_1_0_1"/>
<evidence type="ECO:0000313" key="8">
    <source>
        <dbReference type="Proteomes" id="UP000054248"/>
    </source>
</evidence>
<comment type="similarity">
    <text evidence="1 4">Belongs to the aldehyde dehydrogenase family.</text>
</comment>
<dbReference type="SUPFAM" id="SSF53720">
    <property type="entry name" value="ALDH-like"/>
    <property type="match status" value="1"/>
</dbReference>
<proteinExistence type="inferred from homology"/>
<dbReference type="OrthoDB" id="310895at2759"/>
<dbReference type="InterPro" id="IPR029510">
    <property type="entry name" value="Ald_DH_CS_GLU"/>
</dbReference>
<feature type="domain" description="Aldehyde dehydrogenase" evidence="6">
    <location>
        <begin position="86"/>
        <end position="558"/>
    </location>
</feature>